<feature type="region of interest" description="Disordered" evidence="1">
    <location>
        <begin position="41"/>
        <end position="67"/>
    </location>
</feature>
<proteinExistence type="predicted"/>
<evidence type="ECO:0000313" key="2">
    <source>
        <dbReference type="EMBL" id="RXH69528.1"/>
    </source>
</evidence>
<accession>A0A498HDJ5</accession>
<reference evidence="2 3" key="1">
    <citation type="submission" date="2018-10" db="EMBL/GenBank/DDBJ databases">
        <title>A high-quality apple genome assembly.</title>
        <authorList>
            <person name="Hu J."/>
        </authorList>
    </citation>
    <scope>NUCLEOTIDE SEQUENCE [LARGE SCALE GENOMIC DNA]</scope>
    <source>
        <strain evidence="3">cv. HFTH1</strain>
        <tissue evidence="2">Young leaf</tissue>
    </source>
</reference>
<comment type="caution">
    <text evidence="2">The sequence shown here is derived from an EMBL/GenBank/DDBJ whole genome shotgun (WGS) entry which is preliminary data.</text>
</comment>
<dbReference type="AlphaFoldDB" id="A0A498HDJ5"/>
<organism evidence="2 3">
    <name type="scientific">Malus domestica</name>
    <name type="common">Apple</name>
    <name type="synonym">Pyrus malus</name>
    <dbReference type="NCBI Taxonomy" id="3750"/>
    <lineage>
        <taxon>Eukaryota</taxon>
        <taxon>Viridiplantae</taxon>
        <taxon>Streptophyta</taxon>
        <taxon>Embryophyta</taxon>
        <taxon>Tracheophyta</taxon>
        <taxon>Spermatophyta</taxon>
        <taxon>Magnoliopsida</taxon>
        <taxon>eudicotyledons</taxon>
        <taxon>Gunneridae</taxon>
        <taxon>Pentapetalae</taxon>
        <taxon>rosids</taxon>
        <taxon>fabids</taxon>
        <taxon>Rosales</taxon>
        <taxon>Rosaceae</taxon>
        <taxon>Amygdaloideae</taxon>
        <taxon>Maleae</taxon>
        <taxon>Malus</taxon>
    </lineage>
</organism>
<gene>
    <name evidence="2" type="ORF">DVH24_037312</name>
</gene>
<name>A0A498HDJ5_MALDO</name>
<sequence length="67" mass="7264">MIHVMIRDKNVLCRVPYSFSYPCSPCNLCLSSHVSLSDENVNENGGSGHYSMGSQNLESAQGKAGKD</sequence>
<evidence type="ECO:0000313" key="3">
    <source>
        <dbReference type="Proteomes" id="UP000290289"/>
    </source>
</evidence>
<protein>
    <submittedName>
        <fullName evidence="2">Uncharacterized protein</fullName>
    </submittedName>
</protein>
<dbReference type="Proteomes" id="UP000290289">
    <property type="component" value="Chromosome 17"/>
</dbReference>
<evidence type="ECO:0000256" key="1">
    <source>
        <dbReference type="SAM" id="MobiDB-lite"/>
    </source>
</evidence>
<dbReference type="EMBL" id="RDQH01000343">
    <property type="protein sequence ID" value="RXH69528.1"/>
    <property type="molecule type" value="Genomic_DNA"/>
</dbReference>
<keyword evidence="3" id="KW-1185">Reference proteome</keyword>